<feature type="transmembrane region" description="Helical" evidence="7">
    <location>
        <begin position="148"/>
        <end position="166"/>
    </location>
</feature>
<proteinExistence type="predicted"/>
<evidence type="ECO:0000256" key="3">
    <source>
        <dbReference type="ARBA" id="ARBA00022741"/>
    </source>
</evidence>
<feature type="transmembrane region" description="Helical" evidence="7">
    <location>
        <begin position="120"/>
        <end position="142"/>
    </location>
</feature>
<dbReference type="GO" id="GO:0005524">
    <property type="term" value="F:ATP binding"/>
    <property type="evidence" value="ECO:0007669"/>
    <property type="project" value="UniProtKB-KW"/>
</dbReference>
<dbReference type="InterPro" id="IPR027417">
    <property type="entry name" value="P-loop_NTPase"/>
</dbReference>
<evidence type="ECO:0000313" key="11">
    <source>
        <dbReference type="Proteomes" id="UP000708298"/>
    </source>
</evidence>
<keyword evidence="3" id="KW-0547">Nucleotide-binding</keyword>
<name>A0A963YPY7_9PROT</name>
<dbReference type="Pfam" id="PF00005">
    <property type="entry name" value="ABC_tran"/>
    <property type="match status" value="1"/>
</dbReference>
<evidence type="ECO:0000256" key="5">
    <source>
        <dbReference type="ARBA" id="ARBA00022989"/>
    </source>
</evidence>
<gene>
    <name evidence="10" type="ORF">ASILVAE211_04570</name>
</gene>
<dbReference type="InterPro" id="IPR036640">
    <property type="entry name" value="ABC1_TM_sf"/>
</dbReference>
<dbReference type="InterPro" id="IPR039421">
    <property type="entry name" value="Type_1_exporter"/>
</dbReference>
<feature type="transmembrane region" description="Helical" evidence="7">
    <location>
        <begin position="12"/>
        <end position="39"/>
    </location>
</feature>
<reference evidence="10" key="2">
    <citation type="submission" date="2021-01" db="EMBL/GenBank/DDBJ databases">
        <authorList>
            <person name="Mieszkin S."/>
            <person name="Pouder E."/>
            <person name="Alain K."/>
        </authorList>
    </citation>
    <scope>NUCLEOTIDE SEQUENCE</scope>
    <source>
        <strain evidence="10">HW T2.11</strain>
    </source>
</reference>
<feature type="domain" description="ABC transporter" evidence="8">
    <location>
        <begin position="325"/>
        <end position="535"/>
    </location>
</feature>
<keyword evidence="6 7" id="KW-0472">Membrane</keyword>
<evidence type="ECO:0000313" key="10">
    <source>
        <dbReference type="EMBL" id="MCB8874449.1"/>
    </source>
</evidence>
<dbReference type="Pfam" id="PF00664">
    <property type="entry name" value="ABC_membrane"/>
    <property type="match status" value="1"/>
</dbReference>
<dbReference type="RefSeq" id="WP_227320082.1">
    <property type="nucleotide sequence ID" value="NZ_JAESVB010000001.1"/>
</dbReference>
<dbReference type="SUPFAM" id="SSF52540">
    <property type="entry name" value="P-loop containing nucleoside triphosphate hydrolases"/>
    <property type="match status" value="1"/>
</dbReference>
<evidence type="ECO:0000256" key="6">
    <source>
        <dbReference type="ARBA" id="ARBA00023136"/>
    </source>
</evidence>
<feature type="transmembrane region" description="Helical" evidence="7">
    <location>
        <begin position="51"/>
        <end position="70"/>
    </location>
</feature>
<dbReference type="GO" id="GO:0140359">
    <property type="term" value="F:ABC-type transporter activity"/>
    <property type="evidence" value="ECO:0007669"/>
    <property type="project" value="InterPro"/>
</dbReference>
<dbReference type="PROSITE" id="PS50929">
    <property type="entry name" value="ABC_TM1F"/>
    <property type="match status" value="1"/>
</dbReference>
<dbReference type="InterPro" id="IPR011527">
    <property type="entry name" value="ABC1_TM_dom"/>
</dbReference>
<dbReference type="GO" id="GO:0016887">
    <property type="term" value="F:ATP hydrolysis activity"/>
    <property type="evidence" value="ECO:0007669"/>
    <property type="project" value="InterPro"/>
</dbReference>
<evidence type="ECO:0000256" key="4">
    <source>
        <dbReference type="ARBA" id="ARBA00022840"/>
    </source>
</evidence>
<organism evidence="10 11">
    <name type="scientific">Acidisoma silvae</name>
    <dbReference type="NCBI Taxonomy" id="2802396"/>
    <lineage>
        <taxon>Bacteria</taxon>
        <taxon>Pseudomonadati</taxon>
        <taxon>Pseudomonadota</taxon>
        <taxon>Alphaproteobacteria</taxon>
        <taxon>Acetobacterales</taxon>
        <taxon>Acidocellaceae</taxon>
        <taxon>Acidisoma</taxon>
    </lineage>
</organism>
<reference evidence="10" key="1">
    <citation type="journal article" date="2021" name="Microorganisms">
        <title>Acidisoma silvae sp. nov. and Acidisomacellulosilytica sp. nov., Two Acidophilic Bacteria Isolated from Decaying Wood, Hydrolyzing Cellulose and Producing Poly-3-hydroxybutyrate.</title>
        <authorList>
            <person name="Mieszkin S."/>
            <person name="Pouder E."/>
            <person name="Uroz S."/>
            <person name="Simon-Colin C."/>
            <person name="Alain K."/>
        </authorList>
    </citation>
    <scope>NUCLEOTIDE SEQUENCE</scope>
    <source>
        <strain evidence="10">HW T2.11</strain>
    </source>
</reference>
<comment type="subcellular location">
    <subcellularLocation>
        <location evidence="1">Cell membrane</location>
        <topology evidence="1">Multi-pass membrane protein</topology>
    </subcellularLocation>
</comment>
<evidence type="ECO:0000259" key="9">
    <source>
        <dbReference type="PROSITE" id="PS50929"/>
    </source>
</evidence>
<evidence type="ECO:0000259" key="8">
    <source>
        <dbReference type="PROSITE" id="PS50893"/>
    </source>
</evidence>
<dbReference type="EMBL" id="JAESVB010000001">
    <property type="protein sequence ID" value="MCB8874449.1"/>
    <property type="molecule type" value="Genomic_DNA"/>
</dbReference>
<sequence>MLRHLPLRPVLPLLVASTLCGIIGSLGTVLVLATIGQILNGRLHFGPEAAAGFMGLALFSVAGSGLSDILTNMTGQRITAAVRIDLARRMLTAPLAAIEKPGPQGLLPVLGGDVDMISDVAFAIGAISVSAGIAIGCLIYLAWLSLALFLWLLPILVIGGFIQFRARDRGIKGFWAGRAAEDRLHAHYRTIIDGARELRLDRRRRARIFQHEVIPAAQEVRQVTGRAIAFFVGANALGTLLLFAFITLVLTHPAMLPRDQMTSFILILLFLKGPIDQMMHNLPVLGRAQVAIRRIADLTARFTTFEPNVVLTEAPDDTPRVPARIALDGITYDYPQVAGAAPFSIGPIDLTFQRGEIVFIVGENGSGKTSLIKLLLGLMEPAQGQITVDGVPVTHETRDDYRQLFHTIFSDFHLFEDGPPPMQGAALDRWLDRLDLAHKVSVQDGVFTTTDLSTGQRKRLALVQAIFTKRPIMVFDEWAADQDPTFRRTFYTEILPELAAQGATVIVISHDDRYFHIANRLITMENGRMIESVSA</sequence>
<keyword evidence="2 7" id="KW-0812">Transmembrane</keyword>
<dbReference type="GO" id="GO:0005886">
    <property type="term" value="C:plasma membrane"/>
    <property type="evidence" value="ECO:0007669"/>
    <property type="project" value="UniProtKB-SubCell"/>
</dbReference>
<comment type="caution">
    <text evidence="10">The sequence shown here is derived from an EMBL/GenBank/DDBJ whole genome shotgun (WGS) entry which is preliminary data.</text>
</comment>
<keyword evidence="5 7" id="KW-1133">Transmembrane helix</keyword>
<keyword evidence="4" id="KW-0067">ATP-binding</keyword>
<dbReference type="GO" id="GO:0015833">
    <property type="term" value="P:peptide transport"/>
    <property type="evidence" value="ECO:0007669"/>
    <property type="project" value="InterPro"/>
</dbReference>
<dbReference type="AlphaFoldDB" id="A0A963YPY7"/>
<dbReference type="SUPFAM" id="SSF90123">
    <property type="entry name" value="ABC transporter transmembrane region"/>
    <property type="match status" value="1"/>
</dbReference>
<dbReference type="PANTHER" id="PTHR24221:SF654">
    <property type="entry name" value="ATP-BINDING CASSETTE SUB-FAMILY B MEMBER 6"/>
    <property type="match status" value="1"/>
</dbReference>
<dbReference type="SMART" id="SM00382">
    <property type="entry name" value="AAA"/>
    <property type="match status" value="1"/>
</dbReference>
<dbReference type="Gene3D" id="1.20.1560.10">
    <property type="entry name" value="ABC transporter type 1, transmembrane domain"/>
    <property type="match status" value="1"/>
</dbReference>
<evidence type="ECO:0000256" key="7">
    <source>
        <dbReference type="SAM" id="Phobius"/>
    </source>
</evidence>
<dbReference type="NCBIfam" id="TIGR01194">
    <property type="entry name" value="cyc_pep_trnsptr"/>
    <property type="match status" value="1"/>
</dbReference>
<feature type="domain" description="ABC transmembrane type-1" evidence="9">
    <location>
        <begin position="15"/>
        <end position="287"/>
    </location>
</feature>
<dbReference type="InterPro" id="IPR005898">
    <property type="entry name" value="Cyc_pep_transpt_SyrD/YojI"/>
</dbReference>
<dbReference type="InterPro" id="IPR003593">
    <property type="entry name" value="AAA+_ATPase"/>
</dbReference>
<dbReference type="Gene3D" id="3.40.50.300">
    <property type="entry name" value="P-loop containing nucleotide triphosphate hydrolases"/>
    <property type="match status" value="1"/>
</dbReference>
<dbReference type="PANTHER" id="PTHR24221">
    <property type="entry name" value="ATP-BINDING CASSETTE SUB-FAMILY B"/>
    <property type="match status" value="1"/>
</dbReference>
<evidence type="ECO:0000256" key="2">
    <source>
        <dbReference type="ARBA" id="ARBA00022692"/>
    </source>
</evidence>
<keyword evidence="11" id="KW-1185">Reference proteome</keyword>
<dbReference type="Proteomes" id="UP000708298">
    <property type="component" value="Unassembled WGS sequence"/>
</dbReference>
<dbReference type="InterPro" id="IPR003439">
    <property type="entry name" value="ABC_transporter-like_ATP-bd"/>
</dbReference>
<evidence type="ECO:0000256" key="1">
    <source>
        <dbReference type="ARBA" id="ARBA00004651"/>
    </source>
</evidence>
<accession>A0A963YPY7</accession>
<protein>
    <submittedName>
        <fullName evidence="10">Cyclic peptide export ABC transporter</fullName>
    </submittedName>
</protein>
<dbReference type="GO" id="GO:1904680">
    <property type="term" value="F:peptide transmembrane transporter activity"/>
    <property type="evidence" value="ECO:0007669"/>
    <property type="project" value="InterPro"/>
</dbReference>
<dbReference type="PROSITE" id="PS50893">
    <property type="entry name" value="ABC_TRANSPORTER_2"/>
    <property type="match status" value="1"/>
</dbReference>
<dbReference type="CDD" id="cd03228">
    <property type="entry name" value="ABCC_MRP_Like"/>
    <property type="match status" value="1"/>
</dbReference>
<feature type="transmembrane region" description="Helical" evidence="7">
    <location>
        <begin position="228"/>
        <end position="250"/>
    </location>
</feature>